<organism evidence="5 6">
    <name type="scientific">Saccharospirillum salsuginis</name>
    <dbReference type="NCBI Taxonomy" id="418750"/>
    <lineage>
        <taxon>Bacteria</taxon>
        <taxon>Pseudomonadati</taxon>
        <taxon>Pseudomonadota</taxon>
        <taxon>Gammaproteobacteria</taxon>
        <taxon>Oceanospirillales</taxon>
        <taxon>Saccharospirillaceae</taxon>
        <taxon>Saccharospirillum</taxon>
    </lineage>
</organism>
<dbReference type="EMBL" id="BMXR01000007">
    <property type="protein sequence ID" value="GGX59840.1"/>
    <property type="molecule type" value="Genomic_DNA"/>
</dbReference>
<name>A0A918KDV8_9GAMM</name>
<dbReference type="GO" id="GO:0003677">
    <property type="term" value="F:DNA binding"/>
    <property type="evidence" value="ECO:0007669"/>
    <property type="project" value="UniProtKB-KW"/>
</dbReference>
<keyword evidence="6" id="KW-1185">Reference proteome</keyword>
<evidence type="ECO:0000313" key="6">
    <source>
        <dbReference type="Proteomes" id="UP000626148"/>
    </source>
</evidence>
<evidence type="ECO:0000259" key="4">
    <source>
        <dbReference type="Pfam" id="PF00589"/>
    </source>
</evidence>
<evidence type="ECO:0000256" key="2">
    <source>
        <dbReference type="ARBA" id="ARBA00023172"/>
    </source>
</evidence>
<evidence type="ECO:0000256" key="3">
    <source>
        <dbReference type="SAM" id="MobiDB-lite"/>
    </source>
</evidence>
<evidence type="ECO:0000313" key="5">
    <source>
        <dbReference type="EMBL" id="GGX59840.1"/>
    </source>
</evidence>
<feature type="region of interest" description="Disordered" evidence="3">
    <location>
        <begin position="179"/>
        <end position="215"/>
    </location>
</feature>
<evidence type="ECO:0000256" key="1">
    <source>
        <dbReference type="ARBA" id="ARBA00023125"/>
    </source>
</evidence>
<gene>
    <name evidence="5" type="ORF">GCM10007392_29790</name>
</gene>
<dbReference type="Gene3D" id="1.10.150.130">
    <property type="match status" value="1"/>
</dbReference>
<dbReference type="Gene3D" id="1.10.443.10">
    <property type="entry name" value="Intergrase catalytic core"/>
    <property type="match status" value="1"/>
</dbReference>
<comment type="caution">
    <text evidence="5">The sequence shown here is derived from an EMBL/GenBank/DDBJ whole genome shotgun (WGS) entry which is preliminary data.</text>
</comment>
<dbReference type="Proteomes" id="UP000626148">
    <property type="component" value="Unassembled WGS sequence"/>
</dbReference>
<dbReference type="RefSeq" id="WP_189610070.1">
    <property type="nucleotide sequence ID" value="NZ_BMXR01000007.1"/>
</dbReference>
<dbReference type="AlphaFoldDB" id="A0A918KDV8"/>
<dbReference type="InterPro" id="IPR013762">
    <property type="entry name" value="Integrase-like_cat_sf"/>
</dbReference>
<dbReference type="GO" id="GO:0015074">
    <property type="term" value="P:DNA integration"/>
    <property type="evidence" value="ECO:0007669"/>
    <property type="project" value="InterPro"/>
</dbReference>
<dbReference type="InterPro" id="IPR010998">
    <property type="entry name" value="Integrase_recombinase_N"/>
</dbReference>
<reference evidence="5" key="2">
    <citation type="submission" date="2020-09" db="EMBL/GenBank/DDBJ databases">
        <authorList>
            <person name="Sun Q."/>
            <person name="Kim S."/>
        </authorList>
    </citation>
    <scope>NUCLEOTIDE SEQUENCE</scope>
    <source>
        <strain evidence="5">KCTC 22169</strain>
    </source>
</reference>
<dbReference type="GO" id="GO:0006310">
    <property type="term" value="P:DNA recombination"/>
    <property type="evidence" value="ECO:0007669"/>
    <property type="project" value="UniProtKB-KW"/>
</dbReference>
<keyword evidence="2" id="KW-0233">DNA recombination</keyword>
<feature type="domain" description="Tyr recombinase" evidence="4">
    <location>
        <begin position="50"/>
        <end position="171"/>
    </location>
</feature>
<dbReference type="InterPro" id="IPR011010">
    <property type="entry name" value="DNA_brk_join_enz"/>
</dbReference>
<dbReference type="Pfam" id="PF00589">
    <property type="entry name" value="Phage_integrase"/>
    <property type="match status" value="1"/>
</dbReference>
<proteinExistence type="predicted"/>
<dbReference type="InterPro" id="IPR002104">
    <property type="entry name" value="Integrase_catalytic"/>
</dbReference>
<accession>A0A918KDV8</accession>
<keyword evidence="1" id="KW-0238">DNA-binding</keyword>
<dbReference type="SUPFAM" id="SSF56349">
    <property type="entry name" value="DNA breaking-rejoining enzymes"/>
    <property type="match status" value="1"/>
</dbReference>
<sequence>MKSKTGANRERSFLSLVFSWGYERGRCKGNPCKGVRKFTEKPRDRYVEDWEYEAIYKNASPRLQAAMDVAWLCGAQKADILKLRRQDFREDGLYIEQSKTGVKQIKEWTPRLRQAIDKALAVESKHPTMFVFHNRSGTKLSAESLRDDWSKAWEKAITEYANLERFTFHDLKAKGVSDYDGPNKRAFSGHKTERQVASYDRKVKRSPSLDPSSKY</sequence>
<protein>
    <recommendedName>
        <fullName evidence="4">Tyr recombinase domain-containing protein</fullName>
    </recommendedName>
</protein>
<reference evidence="5" key="1">
    <citation type="journal article" date="2014" name="Int. J. Syst. Evol. Microbiol.">
        <title>Complete genome sequence of Corynebacterium casei LMG S-19264T (=DSM 44701T), isolated from a smear-ripened cheese.</title>
        <authorList>
            <consortium name="US DOE Joint Genome Institute (JGI-PGF)"/>
            <person name="Walter F."/>
            <person name="Albersmeier A."/>
            <person name="Kalinowski J."/>
            <person name="Ruckert C."/>
        </authorList>
    </citation>
    <scope>NUCLEOTIDE SEQUENCE</scope>
    <source>
        <strain evidence="5">KCTC 22169</strain>
    </source>
</reference>